<dbReference type="InterPro" id="IPR002173">
    <property type="entry name" value="Carboh/pur_kinase_PfkB_CS"/>
</dbReference>
<dbReference type="CDD" id="cd01945">
    <property type="entry name" value="ribokinase_group_B"/>
    <property type="match status" value="1"/>
</dbReference>
<feature type="domain" description="Carbohydrate kinase PfkB" evidence="5">
    <location>
        <begin position="355"/>
        <end position="410"/>
    </location>
</feature>
<keyword evidence="7" id="KW-1185">Reference proteome</keyword>
<evidence type="ECO:0000256" key="2">
    <source>
        <dbReference type="ARBA" id="ARBA00022679"/>
    </source>
</evidence>
<dbReference type="InterPro" id="IPR011611">
    <property type="entry name" value="PfkB_dom"/>
</dbReference>
<name>A0A8K0IM95_COCNU</name>
<dbReference type="PANTHER" id="PTHR42774">
    <property type="entry name" value="PHOSPHOTRANSFERASE SYSTEM TRANSPORT PROTEIN"/>
    <property type="match status" value="1"/>
</dbReference>
<gene>
    <name evidence="6" type="ORF">COCNU_09G009280</name>
</gene>
<dbReference type="SUPFAM" id="SSF53613">
    <property type="entry name" value="Ribokinase-like"/>
    <property type="match status" value="1"/>
</dbReference>
<dbReference type="Pfam" id="PF00294">
    <property type="entry name" value="PfkB"/>
    <property type="match status" value="2"/>
</dbReference>
<evidence type="ECO:0000259" key="5">
    <source>
        <dbReference type="Pfam" id="PF00294"/>
    </source>
</evidence>
<dbReference type="InterPro" id="IPR029056">
    <property type="entry name" value="Ribokinase-like"/>
</dbReference>
<evidence type="ECO:0000313" key="6">
    <source>
        <dbReference type="EMBL" id="KAG1361465.1"/>
    </source>
</evidence>
<keyword evidence="3 4" id="KW-0418">Kinase</keyword>
<proteinExistence type="inferred from homology"/>
<dbReference type="InterPro" id="IPR052562">
    <property type="entry name" value="Ketohexokinase-related"/>
</dbReference>
<dbReference type="EMBL" id="CM017880">
    <property type="protein sequence ID" value="KAG1361465.1"/>
    <property type="molecule type" value="Genomic_DNA"/>
</dbReference>
<protein>
    <submittedName>
        <fullName evidence="6">Ribokinase</fullName>
    </submittedName>
</protein>
<dbReference type="AlphaFoldDB" id="A0A8K0IM95"/>
<dbReference type="Proteomes" id="UP000797356">
    <property type="component" value="Chromosome 9"/>
</dbReference>
<reference evidence="6" key="1">
    <citation type="journal article" date="2017" name="Gigascience">
        <title>The genome draft of coconut (Cocos nucifera).</title>
        <authorList>
            <person name="Xiao Y."/>
            <person name="Xu P."/>
            <person name="Fan H."/>
            <person name="Baudouin L."/>
            <person name="Xia W."/>
            <person name="Bocs S."/>
            <person name="Xu J."/>
            <person name="Li Q."/>
            <person name="Guo A."/>
            <person name="Zhou L."/>
            <person name="Li J."/>
            <person name="Wu Y."/>
            <person name="Ma Z."/>
            <person name="Armero A."/>
            <person name="Issali A.E."/>
            <person name="Liu N."/>
            <person name="Peng M."/>
            <person name="Yang Y."/>
        </authorList>
    </citation>
    <scope>NUCLEOTIDE SEQUENCE</scope>
    <source>
        <tissue evidence="6">Spear leaf of Hainan Tall coconut</tissue>
    </source>
</reference>
<evidence type="ECO:0000256" key="3">
    <source>
        <dbReference type="ARBA" id="ARBA00022777"/>
    </source>
</evidence>
<dbReference type="InterPro" id="IPR002139">
    <property type="entry name" value="Ribo/fructo_kinase"/>
</dbReference>
<accession>A0A8K0IM95</accession>
<sequence>MMVKLTPAISNGPHFSTLPLLFPSLRHPHPNLPSLRPRIPRAEMSSSSQMEQAAVASSSAPPLPANRIVLGCGAVSVDYLATVAAFPKPDDKIRSTSLKVGGGGNTGNALTSAARLGLKPRIISKVANDAQGENALAELEADGVDTSYMVVSETGNSPFTYIIVDNQTKTRTCIHTPGHPEMVPEDLSRSNLCSALDGASLVYFDVRLHETALVVAEEASRRKIPILVDAERKREGLDDLLNLATYVVCSEKFPQAWTTAPSIPTALASILLRLPHVKFVIVTLGDKGCIMLERSINEAPETEETYIESLLESLRQKAASSTIPTCISSKSSLRISADGIGAISGRLLMCTAEVVPPLELIDTTGAGDAFIGAVLYALCAGMPPEKMLPFASQVAAAGCRALGARSGLPWRTDPRLAPFWH</sequence>
<evidence type="ECO:0000313" key="7">
    <source>
        <dbReference type="Proteomes" id="UP000797356"/>
    </source>
</evidence>
<dbReference type="GO" id="GO:0016301">
    <property type="term" value="F:kinase activity"/>
    <property type="evidence" value="ECO:0007669"/>
    <property type="project" value="UniProtKB-KW"/>
</dbReference>
<dbReference type="OrthoDB" id="204058at2759"/>
<evidence type="ECO:0000256" key="4">
    <source>
        <dbReference type="RuleBase" id="RU003704"/>
    </source>
</evidence>
<organism evidence="6 7">
    <name type="scientific">Cocos nucifera</name>
    <name type="common">Coconut palm</name>
    <dbReference type="NCBI Taxonomy" id="13894"/>
    <lineage>
        <taxon>Eukaryota</taxon>
        <taxon>Viridiplantae</taxon>
        <taxon>Streptophyta</taxon>
        <taxon>Embryophyta</taxon>
        <taxon>Tracheophyta</taxon>
        <taxon>Spermatophyta</taxon>
        <taxon>Magnoliopsida</taxon>
        <taxon>Liliopsida</taxon>
        <taxon>Arecaceae</taxon>
        <taxon>Arecoideae</taxon>
        <taxon>Cocoseae</taxon>
        <taxon>Attaleinae</taxon>
        <taxon>Cocos</taxon>
    </lineage>
</organism>
<reference evidence="6" key="2">
    <citation type="submission" date="2019-07" db="EMBL/GenBank/DDBJ databases">
        <authorList>
            <person name="Yang Y."/>
            <person name="Bocs S."/>
            <person name="Baudouin L."/>
        </authorList>
    </citation>
    <scope>NUCLEOTIDE SEQUENCE</scope>
    <source>
        <tissue evidence="6">Spear leaf of Hainan Tall coconut</tissue>
    </source>
</reference>
<dbReference type="PROSITE" id="PS00584">
    <property type="entry name" value="PFKB_KINASES_2"/>
    <property type="match status" value="1"/>
</dbReference>
<evidence type="ECO:0000256" key="1">
    <source>
        <dbReference type="ARBA" id="ARBA00010688"/>
    </source>
</evidence>
<keyword evidence="2 4" id="KW-0808">Transferase</keyword>
<dbReference type="PRINTS" id="PR00990">
    <property type="entry name" value="RIBOKINASE"/>
</dbReference>
<dbReference type="Gene3D" id="3.40.1190.20">
    <property type="match status" value="1"/>
</dbReference>
<comment type="caution">
    <text evidence="6">The sequence shown here is derived from an EMBL/GenBank/DDBJ whole genome shotgun (WGS) entry which is preliminary data.</text>
</comment>
<dbReference type="PANTHER" id="PTHR42774:SF3">
    <property type="entry name" value="KETOHEXOKINASE"/>
    <property type="match status" value="1"/>
</dbReference>
<feature type="domain" description="Carbohydrate kinase PfkB" evidence="5">
    <location>
        <begin position="73"/>
        <end position="293"/>
    </location>
</feature>
<comment type="similarity">
    <text evidence="1 4">Belongs to the carbohydrate kinase PfkB family.</text>
</comment>